<gene>
    <name evidence="1" type="ORF">OKIOD_LOCUS1869</name>
</gene>
<reference evidence="1 2" key="1">
    <citation type="submission" date="2021-04" db="EMBL/GenBank/DDBJ databases">
        <authorList>
            <person name="Bliznina A."/>
        </authorList>
    </citation>
    <scope>NUCLEOTIDE SEQUENCE [LARGE SCALE GENOMIC DNA]</scope>
</reference>
<evidence type="ECO:0000313" key="1">
    <source>
        <dbReference type="EMBL" id="CAG5083211.1"/>
    </source>
</evidence>
<proteinExistence type="predicted"/>
<protein>
    <submittedName>
        <fullName evidence="1">Oidioi.mRNA.OKI2018_I69.PAR.g10311.t1.cds</fullName>
    </submittedName>
</protein>
<sequence length="141" mass="15931">MFVTRRVLGKVALANGPLAAPKNLGGDLTQQIARSVVFGMAFATPFYLWHFYTFRVAGGNALIDRITNTDQKAQWARIRERGILHLGDEHKFHEPASWQSGYEKFAEQKAEEREIIENHISTYGIKLGPHGYETPFDLLTA</sequence>
<organism evidence="1 2">
    <name type="scientific">Oikopleura dioica</name>
    <name type="common">Tunicate</name>
    <dbReference type="NCBI Taxonomy" id="34765"/>
    <lineage>
        <taxon>Eukaryota</taxon>
        <taxon>Metazoa</taxon>
        <taxon>Chordata</taxon>
        <taxon>Tunicata</taxon>
        <taxon>Appendicularia</taxon>
        <taxon>Copelata</taxon>
        <taxon>Oikopleuridae</taxon>
        <taxon>Oikopleura</taxon>
    </lineage>
</organism>
<dbReference type="EMBL" id="OU015568">
    <property type="protein sequence ID" value="CAG5083211.1"/>
    <property type="molecule type" value="Genomic_DNA"/>
</dbReference>
<keyword evidence="2" id="KW-1185">Reference proteome</keyword>
<name>A0ABN7RQ14_OIKDI</name>
<dbReference type="Proteomes" id="UP001158576">
    <property type="component" value="Chromosome PAR"/>
</dbReference>
<accession>A0ABN7RQ14</accession>
<evidence type="ECO:0000313" key="2">
    <source>
        <dbReference type="Proteomes" id="UP001158576"/>
    </source>
</evidence>